<dbReference type="SUPFAM" id="SSF55347">
    <property type="entry name" value="Glyceraldehyde-3-phosphate dehydrogenase-like, C-terminal domain"/>
    <property type="match status" value="1"/>
</dbReference>
<evidence type="ECO:0000256" key="2">
    <source>
        <dbReference type="ARBA" id="ARBA00023002"/>
    </source>
</evidence>
<dbReference type="Pfam" id="PF22725">
    <property type="entry name" value="GFO_IDH_MocA_C3"/>
    <property type="match status" value="1"/>
</dbReference>
<evidence type="ECO:0000259" key="3">
    <source>
        <dbReference type="Pfam" id="PF01408"/>
    </source>
</evidence>
<dbReference type="Proteomes" id="UP000308488">
    <property type="component" value="Unassembled WGS sequence"/>
</dbReference>
<dbReference type="Gene3D" id="3.40.50.720">
    <property type="entry name" value="NAD(P)-binding Rossmann-like Domain"/>
    <property type="match status" value="1"/>
</dbReference>
<keyword evidence="6" id="KW-1185">Reference proteome</keyword>
<dbReference type="InterPro" id="IPR051317">
    <property type="entry name" value="Gfo/Idh/MocA_oxidoreduct"/>
</dbReference>
<dbReference type="PANTHER" id="PTHR43708:SF5">
    <property type="entry name" value="CONSERVED EXPRESSED OXIDOREDUCTASE (EUROFUNG)-RELATED"/>
    <property type="match status" value="1"/>
</dbReference>
<dbReference type="OrthoDB" id="9801953at2"/>
<dbReference type="Pfam" id="PF01408">
    <property type="entry name" value="GFO_IDH_MocA"/>
    <property type="match status" value="1"/>
</dbReference>
<sequence length="359" mass="39830">MNSNRKKIALVGLGAAAKNIHLPAYKKLADLELVGGHDPAIEPTSAVGEFSFPIFPDVKTLLEKTNPDILAIASPTQFHFALAQQGLLHGCHIFCEKPFTTTLDEARQLIDLAEKQQRWIVVNNEFRFMNIYEAAKGKIGSPEFGDLLFINAQQNFYVNEKTEAGWRGNDPQRTCKEFGIHVLDLCRYFFGEEPVQISARMPKPSNPTGPDYLNLIQLDFPEGRTAQITLDRLTRGRHRYLDLRLDGTEASIETEFGGNVQFTAGIRGGDRKPFVGFDISLGGRALQYNAEKSRKIASDPLDIFAHATSKLLKNLINAIDNGTVPACSAQDNIKTLALMLAAYASNDRGEPVPFAQHWT</sequence>
<dbReference type="EMBL" id="SZYH01000001">
    <property type="protein sequence ID" value="TKV67275.1"/>
    <property type="molecule type" value="Genomic_DNA"/>
</dbReference>
<comment type="caution">
    <text evidence="5">The sequence shown here is derived from an EMBL/GenBank/DDBJ whole genome shotgun (WGS) entry which is preliminary data.</text>
</comment>
<accession>A0A4V6CTX2</accession>
<dbReference type="GO" id="GO:0000166">
    <property type="term" value="F:nucleotide binding"/>
    <property type="evidence" value="ECO:0007669"/>
    <property type="project" value="InterPro"/>
</dbReference>
<evidence type="ECO:0000313" key="6">
    <source>
        <dbReference type="Proteomes" id="UP000308488"/>
    </source>
</evidence>
<dbReference type="InterPro" id="IPR055170">
    <property type="entry name" value="GFO_IDH_MocA-like_dom"/>
</dbReference>
<protein>
    <submittedName>
        <fullName evidence="5">Gfo/Idh/MocA family oxidoreductase</fullName>
    </submittedName>
</protein>
<comment type="similarity">
    <text evidence="1">Belongs to the Gfo/Idh/MocA family.</text>
</comment>
<evidence type="ECO:0000256" key="1">
    <source>
        <dbReference type="ARBA" id="ARBA00010928"/>
    </source>
</evidence>
<name>A0A4V6CTX2_9GAMM</name>
<feature type="domain" description="Gfo/Idh/MocA-like oxidoreductase N-terminal" evidence="3">
    <location>
        <begin position="7"/>
        <end position="123"/>
    </location>
</feature>
<gene>
    <name evidence="5" type="ORF">FDP08_03815</name>
</gene>
<dbReference type="AlphaFoldDB" id="A0A4V6CTX2"/>
<dbReference type="InterPro" id="IPR036291">
    <property type="entry name" value="NAD(P)-bd_dom_sf"/>
</dbReference>
<dbReference type="PANTHER" id="PTHR43708">
    <property type="entry name" value="CONSERVED EXPRESSED OXIDOREDUCTASE (EUROFUNG)"/>
    <property type="match status" value="1"/>
</dbReference>
<dbReference type="SUPFAM" id="SSF51735">
    <property type="entry name" value="NAD(P)-binding Rossmann-fold domains"/>
    <property type="match status" value="1"/>
</dbReference>
<reference evidence="5 6" key="1">
    <citation type="submission" date="2019-05" db="EMBL/GenBank/DDBJ databases">
        <title>Marinobacter panjinensis sp. nov., a moderately halophilic bacterium isolated from sea tidal flat environment.</title>
        <authorList>
            <person name="Yang W."/>
            <person name="An M."/>
            <person name="He W."/>
            <person name="Luo X."/>
            <person name="Zhu L."/>
            <person name="Chen G."/>
            <person name="Zhang Y."/>
            <person name="Wang Y."/>
        </authorList>
    </citation>
    <scope>NUCLEOTIDE SEQUENCE [LARGE SCALE GENOMIC DNA]</scope>
    <source>
        <strain evidence="5 6">PJ-16</strain>
    </source>
</reference>
<dbReference type="Gene3D" id="3.30.360.10">
    <property type="entry name" value="Dihydrodipicolinate Reductase, domain 2"/>
    <property type="match status" value="1"/>
</dbReference>
<feature type="domain" description="GFO/IDH/MocA-like oxidoreductase" evidence="4">
    <location>
        <begin position="133"/>
        <end position="253"/>
    </location>
</feature>
<dbReference type="GO" id="GO:0016491">
    <property type="term" value="F:oxidoreductase activity"/>
    <property type="evidence" value="ECO:0007669"/>
    <property type="project" value="UniProtKB-KW"/>
</dbReference>
<evidence type="ECO:0000259" key="4">
    <source>
        <dbReference type="Pfam" id="PF22725"/>
    </source>
</evidence>
<dbReference type="RefSeq" id="WP_137434694.1">
    <property type="nucleotide sequence ID" value="NZ_JANRHC010000005.1"/>
</dbReference>
<organism evidence="5 6">
    <name type="scientific">Marinobacter panjinensis</name>
    <dbReference type="NCBI Taxonomy" id="2576384"/>
    <lineage>
        <taxon>Bacteria</taxon>
        <taxon>Pseudomonadati</taxon>
        <taxon>Pseudomonadota</taxon>
        <taxon>Gammaproteobacteria</taxon>
        <taxon>Pseudomonadales</taxon>
        <taxon>Marinobacteraceae</taxon>
        <taxon>Marinobacter</taxon>
    </lineage>
</organism>
<proteinExistence type="inferred from homology"/>
<evidence type="ECO:0000313" key="5">
    <source>
        <dbReference type="EMBL" id="TKV67275.1"/>
    </source>
</evidence>
<keyword evidence="2" id="KW-0560">Oxidoreductase</keyword>
<dbReference type="InterPro" id="IPR000683">
    <property type="entry name" value="Gfo/Idh/MocA-like_OxRdtase_N"/>
</dbReference>